<accession>A0A517NHS1</accession>
<keyword evidence="2" id="KW-0472">Membrane</keyword>
<name>A0A517NHS1_9BACT</name>
<dbReference type="KEGG" id="rlc:K227x_50960"/>
<dbReference type="OrthoDB" id="291010at2"/>
<protein>
    <submittedName>
        <fullName evidence="3">Uncharacterized protein</fullName>
    </submittedName>
</protein>
<dbReference type="Proteomes" id="UP000318538">
    <property type="component" value="Chromosome"/>
</dbReference>
<dbReference type="EMBL" id="CP036525">
    <property type="protein sequence ID" value="QDT06680.1"/>
    <property type="molecule type" value="Genomic_DNA"/>
</dbReference>
<evidence type="ECO:0000313" key="3">
    <source>
        <dbReference type="EMBL" id="QDT06680.1"/>
    </source>
</evidence>
<evidence type="ECO:0000313" key="4">
    <source>
        <dbReference type="Proteomes" id="UP000318538"/>
    </source>
</evidence>
<organism evidence="3 4">
    <name type="scientific">Rubripirellula lacrimiformis</name>
    <dbReference type="NCBI Taxonomy" id="1930273"/>
    <lineage>
        <taxon>Bacteria</taxon>
        <taxon>Pseudomonadati</taxon>
        <taxon>Planctomycetota</taxon>
        <taxon>Planctomycetia</taxon>
        <taxon>Pirellulales</taxon>
        <taxon>Pirellulaceae</taxon>
        <taxon>Rubripirellula</taxon>
    </lineage>
</organism>
<evidence type="ECO:0000256" key="2">
    <source>
        <dbReference type="SAM" id="Phobius"/>
    </source>
</evidence>
<feature type="transmembrane region" description="Helical" evidence="2">
    <location>
        <begin position="180"/>
        <end position="202"/>
    </location>
</feature>
<feature type="transmembrane region" description="Helical" evidence="2">
    <location>
        <begin position="61"/>
        <end position="83"/>
    </location>
</feature>
<feature type="transmembrane region" description="Helical" evidence="2">
    <location>
        <begin position="95"/>
        <end position="115"/>
    </location>
</feature>
<proteinExistence type="predicted"/>
<sequence length="204" mass="21789">MSSSPDPFEVHSPAPVAGQPVADNPYAPTTHVSDEMLATDDVEGFRKKHLNHEASVRSVGLLYMLGACVMVPIGAIVMLGVFVGDQPPQDSAVQGGIGAIYLGFGVLNGFIGWGLRKLRPWTRIAAIIFSAIGLIGFPIGTLISAYILYLLLSEKGKVVFSPYYQDVIQQTPHIKYKTSIVVWVLLGLVLLLIILGVGFAVVGG</sequence>
<evidence type="ECO:0000256" key="1">
    <source>
        <dbReference type="SAM" id="MobiDB-lite"/>
    </source>
</evidence>
<keyword evidence="2" id="KW-1133">Transmembrane helix</keyword>
<reference evidence="3 4" key="1">
    <citation type="submission" date="2019-02" db="EMBL/GenBank/DDBJ databases">
        <title>Deep-cultivation of Planctomycetes and their phenomic and genomic characterization uncovers novel biology.</title>
        <authorList>
            <person name="Wiegand S."/>
            <person name="Jogler M."/>
            <person name="Boedeker C."/>
            <person name="Pinto D."/>
            <person name="Vollmers J."/>
            <person name="Rivas-Marin E."/>
            <person name="Kohn T."/>
            <person name="Peeters S.H."/>
            <person name="Heuer A."/>
            <person name="Rast P."/>
            <person name="Oberbeckmann S."/>
            <person name="Bunk B."/>
            <person name="Jeske O."/>
            <person name="Meyerdierks A."/>
            <person name="Storesund J.E."/>
            <person name="Kallscheuer N."/>
            <person name="Luecker S."/>
            <person name="Lage O.M."/>
            <person name="Pohl T."/>
            <person name="Merkel B.J."/>
            <person name="Hornburger P."/>
            <person name="Mueller R.-W."/>
            <person name="Bruemmer F."/>
            <person name="Labrenz M."/>
            <person name="Spormann A.M."/>
            <person name="Op den Camp H."/>
            <person name="Overmann J."/>
            <person name="Amann R."/>
            <person name="Jetten M.S.M."/>
            <person name="Mascher T."/>
            <person name="Medema M.H."/>
            <person name="Devos D.P."/>
            <person name="Kaster A.-K."/>
            <person name="Ovreas L."/>
            <person name="Rohde M."/>
            <person name="Galperin M.Y."/>
            <person name="Jogler C."/>
        </authorList>
    </citation>
    <scope>NUCLEOTIDE SEQUENCE [LARGE SCALE GENOMIC DNA]</scope>
    <source>
        <strain evidence="3 4">K22_7</strain>
    </source>
</reference>
<feature type="transmembrane region" description="Helical" evidence="2">
    <location>
        <begin position="127"/>
        <end position="152"/>
    </location>
</feature>
<keyword evidence="4" id="KW-1185">Reference proteome</keyword>
<dbReference type="AlphaFoldDB" id="A0A517NHS1"/>
<feature type="region of interest" description="Disordered" evidence="1">
    <location>
        <begin position="1"/>
        <end position="25"/>
    </location>
</feature>
<keyword evidence="2" id="KW-0812">Transmembrane</keyword>
<gene>
    <name evidence="3" type="ORF">K227x_50960</name>
</gene>
<dbReference type="RefSeq" id="WP_145173637.1">
    <property type="nucleotide sequence ID" value="NZ_CP036525.1"/>
</dbReference>